<reference evidence="1" key="1">
    <citation type="submission" date="2020-07" db="EMBL/GenBank/DDBJ databases">
        <title>Vallitalea pronyensis genome.</title>
        <authorList>
            <person name="Postec A."/>
        </authorList>
    </citation>
    <scope>NUCLEOTIDE SEQUENCE</scope>
    <source>
        <strain evidence="1">FatNI3</strain>
    </source>
</reference>
<accession>A0A8J8MJ47</accession>
<sequence>MNQSIRTLRELAKTYYAYAQEDRHQEKLKLHQSVNDLNAIRPVVLLDEIPWVEMNMNHELTLVCEDPVLRACEDYLRKKIFQYKYFPGDMVLKPYLPIHKIIVEGDFGIRVQEDIIETEQGNHIVSHEYHDQLATDEDVENITLPEITYNQQETMRRYQLVGDVLGDIIPIKIKGRDHMSVVTWDDISRYRGVTPLLMDLLDRPEHSHKILRKLTDIARHKLERYEELGLFDTDPLSLHCTPIVNSTLKPHEEEGNVTRKNIWGRGAAQILASVSGVMRDEFDISYMQETVGQCGLVYYGCCEPLDKMIDVVEKIHNLRKISITPWADVDIAAEAIGSQYVLSSKPNPSSVAVPILNEDGLRKELKRILNAGKRNGCHMDIVLKDISTTSHNPQNIIRWEQIAMEMVQNY</sequence>
<dbReference type="Gene3D" id="3.20.20.210">
    <property type="match status" value="1"/>
</dbReference>
<dbReference type="InterPro" id="IPR038071">
    <property type="entry name" value="UROD/MetE-like_sf"/>
</dbReference>
<evidence type="ECO:0000313" key="2">
    <source>
        <dbReference type="Proteomes" id="UP000683246"/>
    </source>
</evidence>
<proteinExistence type="predicted"/>
<evidence type="ECO:0000313" key="1">
    <source>
        <dbReference type="EMBL" id="QUI22233.1"/>
    </source>
</evidence>
<dbReference type="Proteomes" id="UP000683246">
    <property type="component" value="Chromosome"/>
</dbReference>
<gene>
    <name evidence="1" type="ORF">HZI73_07960</name>
</gene>
<organism evidence="1 2">
    <name type="scientific">Vallitalea pronyensis</name>
    <dbReference type="NCBI Taxonomy" id="1348613"/>
    <lineage>
        <taxon>Bacteria</taxon>
        <taxon>Bacillati</taxon>
        <taxon>Bacillota</taxon>
        <taxon>Clostridia</taxon>
        <taxon>Lachnospirales</taxon>
        <taxon>Vallitaleaceae</taxon>
        <taxon>Vallitalea</taxon>
    </lineage>
</organism>
<keyword evidence="2" id="KW-1185">Reference proteome</keyword>
<dbReference type="AlphaFoldDB" id="A0A8J8MJ47"/>
<name>A0A8J8MJ47_9FIRM</name>
<dbReference type="EMBL" id="CP058649">
    <property type="protein sequence ID" value="QUI22233.1"/>
    <property type="molecule type" value="Genomic_DNA"/>
</dbReference>
<protein>
    <recommendedName>
        <fullName evidence="3">Uroporphyrinogen decarboxylase (URO-D) domain-containing protein</fullName>
    </recommendedName>
</protein>
<dbReference type="RefSeq" id="WP_212697716.1">
    <property type="nucleotide sequence ID" value="NZ_CP058649.1"/>
</dbReference>
<evidence type="ECO:0008006" key="3">
    <source>
        <dbReference type="Google" id="ProtNLM"/>
    </source>
</evidence>
<dbReference type="KEGG" id="vpy:HZI73_07960"/>